<feature type="coiled-coil region" evidence="1">
    <location>
        <begin position="36"/>
        <end position="63"/>
    </location>
</feature>
<organism evidence="2 3">
    <name type="scientific">Henosepilachna vigintioctopunctata</name>
    <dbReference type="NCBI Taxonomy" id="420089"/>
    <lineage>
        <taxon>Eukaryota</taxon>
        <taxon>Metazoa</taxon>
        <taxon>Ecdysozoa</taxon>
        <taxon>Arthropoda</taxon>
        <taxon>Hexapoda</taxon>
        <taxon>Insecta</taxon>
        <taxon>Pterygota</taxon>
        <taxon>Neoptera</taxon>
        <taxon>Endopterygota</taxon>
        <taxon>Coleoptera</taxon>
        <taxon>Polyphaga</taxon>
        <taxon>Cucujiformia</taxon>
        <taxon>Coccinelloidea</taxon>
        <taxon>Coccinellidae</taxon>
        <taxon>Epilachninae</taxon>
        <taxon>Epilachnini</taxon>
        <taxon>Henosepilachna</taxon>
    </lineage>
</organism>
<evidence type="ECO:0000313" key="3">
    <source>
        <dbReference type="Proteomes" id="UP001431783"/>
    </source>
</evidence>
<dbReference type="EMBL" id="JARQZJ010000135">
    <property type="protein sequence ID" value="KAK9892557.1"/>
    <property type="molecule type" value="Genomic_DNA"/>
</dbReference>
<gene>
    <name evidence="2" type="ORF">WA026_020542</name>
</gene>
<comment type="caution">
    <text evidence="2">The sequence shown here is derived from an EMBL/GenBank/DDBJ whole genome shotgun (WGS) entry which is preliminary data.</text>
</comment>
<keyword evidence="1" id="KW-0175">Coiled coil</keyword>
<name>A0AAW1VA52_9CUCU</name>
<keyword evidence="3" id="KW-1185">Reference proteome</keyword>
<dbReference type="AlphaFoldDB" id="A0AAW1VA52"/>
<sequence>MKNVKFVNDQVICYAGFLSNTAVQGNVETSKLLMEIEYLKQMNDELRERNNVLKANSSLLDEQDRTEVQYNKKKQKTFHANKNIICNGTQNSAKPQIFQAATKRKWIYIGRIASKQVSENDILQYMNGLNSFENIAFDAFFRPDGIAMREFTFSNNLFSEEQPRKSKVEKPTNTSIQSDKDFCLILQHAQSIRNAFGKLELLVLEKKA</sequence>
<reference evidence="2 3" key="1">
    <citation type="submission" date="2023-03" db="EMBL/GenBank/DDBJ databases">
        <title>Genome insight into feeding habits of ladybird beetles.</title>
        <authorList>
            <person name="Li H.-S."/>
            <person name="Huang Y.-H."/>
            <person name="Pang H."/>
        </authorList>
    </citation>
    <scope>NUCLEOTIDE SEQUENCE [LARGE SCALE GENOMIC DNA]</scope>
    <source>
        <strain evidence="2">SYSU_2023b</strain>
        <tissue evidence="2">Whole body</tissue>
    </source>
</reference>
<evidence type="ECO:0000256" key="1">
    <source>
        <dbReference type="SAM" id="Coils"/>
    </source>
</evidence>
<accession>A0AAW1VA52</accession>
<dbReference type="Proteomes" id="UP001431783">
    <property type="component" value="Unassembled WGS sequence"/>
</dbReference>
<protein>
    <submittedName>
        <fullName evidence="2">Uncharacterized protein</fullName>
    </submittedName>
</protein>
<evidence type="ECO:0000313" key="2">
    <source>
        <dbReference type="EMBL" id="KAK9892557.1"/>
    </source>
</evidence>
<proteinExistence type="predicted"/>